<dbReference type="Gene3D" id="1.10.3230.30">
    <property type="entry name" value="Phage gp6-like head-tail connector protein"/>
    <property type="match status" value="1"/>
</dbReference>
<evidence type="ECO:0000313" key="1">
    <source>
        <dbReference type="EMBL" id="EEZ30752.1"/>
    </source>
</evidence>
<dbReference type="GeneID" id="93016992"/>
<dbReference type="AlphaFoldDB" id="A0A0E1XBS7"/>
<organism evidence="1">
    <name type="scientific">Brucella pinnipedialis M292/94/1</name>
    <dbReference type="NCBI Taxonomy" id="520462"/>
    <lineage>
        <taxon>Bacteria</taxon>
        <taxon>Pseudomonadati</taxon>
        <taxon>Pseudomonadota</taxon>
        <taxon>Alphaproteobacteria</taxon>
        <taxon>Hyphomicrobiales</taxon>
        <taxon>Brucellaceae</taxon>
        <taxon>Brucella/Ochrobactrum group</taxon>
        <taxon>Brucella</taxon>
    </lineage>
</organism>
<sequence length="188" mass="21019">MTMFLVTPPALEPVTIADARAFLRISTESEDDILGRLITTARELVEAETGLALIDQTWRLRVDRWPRSGRLALFKYPIKAVTGVVAYRPDGAAISFLPDEFALHHDRRPQRLYMAQYPDASTFCGIEVDFIAGFGESGVEVPDTLKQAILTLTAHLYESRAGVNADAVQRSFPPIVNQMVDSWRRISL</sequence>
<evidence type="ECO:0008006" key="2">
    <source>
        <dbReference type="Google" id="ProtNLM"/>
    </source>
</evidence>
<dbReference type="RefSeq" id="WP_002963740.1">
    <property type="nucleotide sequence ID" value="NZ_EQ999546.1"/>
</dbReference>
<dbReference type="CDD" id="cd08054">
    <property type="entry name" value="gp6"/>
    <property type="match status" value="1"/>
</dbReference>
<reference evidence="1" key="1">
    <citation type="submission" date="2009-01" db="EMBL/GenBank/DDBJ databases">
        <title>The Genome Sequence of Brucella pinnipedialis M292/94/1.</title>
        <authorList>
            <consortium name="The Broad Institute Genome Sequencing Platform"/>
            <person name="Ward D."/>
            <person name="Young S.K."/>
            <person name="Kodira C.D."/>
            <person name="Zeng Q."/>
            <person name="Koehrsen M."/>
            <person name="Alvarado L."/>
            <person name="Berlin A."/>
            <person name="Borenstein D."/>
            <person name="Chen Z."/>
            <person name="Engels R."/>
            <person name="Freedman E."/>
            <person name="Gellesch M."/>
            <person name="Goldberg J."/>
            <person name="Griggs A."/>
            <person name="Gujja S."/>
            <person name="Heiman D."/>
            <person name="Hepburn T."/>
            <person name="Howarth C."/>
            <person name="Jen D."/>
            <person name="Larson L."/>
            <person name="Lewis B."/>
            <person name="Mehta T."/>
            <person name="Park D."/>
            <person name="Pearson M."/>
            <person name="Roberts A."/>
            <person name="Saif S."/>
            <person name="Shea T."/>
            <person name="Shenoy N."/>
            <person name="Sisk P."/>
            <person name="Stolte C."/>
            <person name="Sykes S."/>
            <person name="Walk T."/>
            <person name="White J."/>
            <person name="Yandava C."/>
            <person name="Whatmore A.M."/>
            <person name="Perrett L.L."/>
            <person name="O'Callaghan D."/>
            <person name="Nusbaum C."/>
            <person name="Galagan J."/>
            <person name="Birren B."/>
        </authorList>
    </citation>
    <scope>NUCLEOTIDE SEQUENCE [LARGE SCALE GENOMIC DNA]</scope>
    <source>
        <strain evidence="1">M292/94/1</strain>
    </source>
</reference>
<dbReference type="EMBL" id="EQ999546">
    <property type="protein sequence ID" value="EEZ30752.1"/>
    <property type="molecule type" value="Genomic_DNA"/>
</dbReference>
<proteinExistence type="predicted"/>
<name>A0A0E1XBS7_9HYPH</name>
<dbReference type="Proteomes" id="UP000004659">
    <property type="component" value="Unassembled WGS sequence"/>
</dbReference>
<dbReference type="InterPro" id="IPR011738">
    <property type="entry name" value="Phage_CHP"/>
</dbReference>
<dbReference type="Pfam" id="PF05135">
    <property type="entry name" value="Phage_connect_1"/>
    <property type="match status" value="1"/>
</dbReference>
<protein>
    <recommendedName>
        <fullName evidence="2">PhiE125 gp8 family phage protein</fullName>
    </recommendedName>
</protein>
<dbReference type="HOGENOM" id="CLU_085951_0_1_5"/>
<accession>A0A0E1XBS7</accession>
<dbReference type="NCBIfam" id="TIGR02215">
    <property type="entry name" value="phage_chp_gp8"/>
    <property type="match status" value="1"/>
</dbReference>
<dbReference type="InterPro" id="IPR021146">
    <property type="entry name" value="Phage_gp6-like_head-tail"/>
</dbReference>
<gene>
    <name evidence="1" type="ORF">BALG_00871</name>
</gene>